<dbReference type="AlphaFoldDB" id="A0A6L6XK57"/>
<dbReference type="EMBL" id="WGGT01000024">
    <property type="protein sequence ID" value="MVQ47147.1"/>
    <property type="molecule type" value="Genomic_DNA"/>
</dbReference>
<evidence type="ECO:0000313" key="1">
    <source>
        <dbReference type="EMBL" id="MVQ47147.1"/>
    </source>
</evidence>
<gene>
    <name evidence="1" type="ORF">GCK47_16010</name>
</gene>
<comment type="caution">
    <text evidence="1">The sequence shown here is derived from an EMBL/GenBank/DDBJ whole genome shotgun (WGS) entry which is preliminary data.</text>
</comment>
<name>A0A6L6XK57_9FIRM</name>
<reference evidence="1 2" key="1">
    <citation type="submission" date="2019-10" db="EMBL/GenBank/DDBJ databases">
        <title>Roseburia spp. ameliorate alcoholic fatty liver via restoration of gut barrier function.</title>
        <authorList>
            <person name="Seo B."/>
            <person name="Ko G."/>
        </authorList>
    </citation>
    <scope>NUCLEOTIDE SEQUENCE [LARGE SCALE GENOMIC DNA]</scope>
    <source>
        <strain evidence="1 2">SNUG30017</strain>
    </source>
</reference>
<organism evidence="1 2">
    <name type="scientific">Roseburia intestinalis</name>
    <dbReference type="NCBI Taxonomy" id="166486"/>
    <lineage>
        <taxon>Bacteria</taxon>
        <taxon>Bacillati</taxon>
        <taxon>Bacillota</taxon>
        <taxon>Clostridia</taxon>
        <taxon>Lachnospirales</taxon>
        <taxon>Lachnospiraceae</taxon>
        <taxon>Roseburia</taxon>
    </lineage>
</organism>
<sequence length="71" mass="8105">MNNKKLYKRLYEKLSTLSASEIELLRDIHKENSLIVQICEEVLAEKYIDELIELKNAPDGAGTPSQGNETR</sequence>
<proteinExistence type="predicted"/>
<accession>A0A6L6XK57</accession>
<protein>
    <submittedName>
        <fullName evidence="1">Uncharacterized protein</fullName>
    </submittedName>
</protein>
<dbReference type="RefSeq" id="WP_157350982.1">
    <property type="nucleotide sequence ID" value="NZ_WGGT01000024.1"/>
</dbReference>
<dbReference type="Proteomes" id="UP000479531">
    <property type="component" value="Unassembled WGS sequence"/>
</dbReference>
<evidence type="ECO:0000313" key="2">
    <source>
        <dbReference type="Proteomes" id="UP000479531"/>
    </source>
</evidence>